<feature type="region of interest" description="Disordered" evidence="1">
    <location>
        <begin position="1"/>
        <end position="766"/>
    </location>
</feature>
<feature type="compositionally biased region" description="Polar residues" evidence="1">
    <location>
        <begin position="1294"/>
        <end position="1321"/>
    </location>
</feature>
<feature type="compositionally biased region" description="Low complexity" evidence="1">
    <location>
        <begin position="854"/>
        <end position="877"/>
    </location>
</feature>
<feature type="domain" description="RanBD1" evidence="2">
    <location>
        <begin position="1471"/>
        <end position="1599"/>
    </location>
</feature>
<dbReference type="PANTHER" id="PTHR38697:SF1">
    <property type="entry name" value="NUCLEAR PORE COMPLEX PROTEIN SIMILAR TO S. CEREVISIAE NUP2 (EUROFUNG)"/>
    <property type="match status" value="1"/>
</dbReference>
<feature type="compositionally biased region" description="Acidic residues" evidence="1">
    <location>
        <begin position="1210"/>
        <end position="1235"/>
    </location>
</feature>
<feature type="compositionally biased region" description="Basic and acidic residues" evidence="1">
    <location>
        <begin position="1088"/>
        <end position="1109"/>
    </location>
</feature>
<feature type="compositionally biased region" description="Polar residues" evidence="1">
    <location>
        <begin position="1453"/>
        <end position="1465"/>
    </location>
</feature>
<feature type="compositionally biased region" description="Low complexity" evidence="1">
    <location>
        <begin position="928"/>
        <end position="943"/>
    </location>
</feature>
<feature type="compositionally biased region" description="Polar residues" evidence="1">
    <location>
        <begin position="618"/>
        <end position="632"/>
    </location>
</feature>
<feature type="compositionally biased region" description="Polar residues" evidence="1">
    <location>
        <begin position="1164"/>
        <end position="1188"/>
    </location>
</feature>
<feature type="compositionally biased region" description="Polar residues" evidence="1">
    <location>
        <begin position="249"/>
        <end position="272"/>
    </location>
</feature>
<dbReference type="PROSITE" id="PS50196">
    <property type="entry name" value="RANBD1"/>
    <property type="match status" value="1"/>
</dbReference>
<feature type="region of interest" description="Disordered" evidence="1">
    <location>
        <begin position="1351"/>
        <end position="1487"/>
    </location>
</feature>
<dbReference type="InterPro" id="IPR011993">
    <property type="entry name" value="PH-like_dom_sf"/>
</dbReference>
<accession>A0AAD9Z9Q3</accession>
<feature type="compositionally biased region" description="Polar residues" evidence="1">
    <location>
        <begin position="727"/>
        <end position="744"/>
    </location>
</feature>
<feature type="compositionally biased region" description="Low complexity" evidence="1">
    <location>
        <begin position="443"/>
        <end position="458"/>
    </location>
</feature>
<sequence length="1599" mass="169405">MSKRPEGSQFAKDGDGSDGDGFTVGKQIGGQQRAMTAHIPARRLAKPRAGRRPAPTRPTPTLQPGVQQSMPSPFAQSTSNTNGTTPQINPFGFGQQSNGTQGSQASASFPPTGASSNTGFNTTSFTAPSSSSFTFKTDQSMVNPFDSKANPDHLPIRSPQEPSHHGSIFNIGNAPAVKGSKKSYDQWPKEGEQAIQWAPIPPSITSAVSKSAATATSSNQQKASPAASSSESQPSAQPQPSSNAAAMLDNQQQQPSQAGFSFFPKTTAQQPRSIFSQAQQPQPASSIFAQAQQQQPASSIFTQAQQPQPASSIFAQAQQQQPASSIFTQAQQPQPASSIFAEAQQQQPASSIFTQAQQPQPASSIFAQAQQQQPASSIFTQGREQPQLPQSQSPAESIFAQFGRNLPQPPTQSQQQDLGDFFARFSKDLNDKPLAQQSNMFTQGQQQPQAQQSQQPAGNAFAQNQQQHTQSQDKPPSQPNPIAQDNNPFAESIKSFLDSQPPPKPISEMFAHINQPKSLAPAQTQEPEAPTSPNDYSMMSTSPDNAPQSRPFGFMNQMQPSPTKGASAPGQGGSLFDRTTPRDTQSTAQPASIFTQNNATQASTSTSGASGGFFDRISQANTESNTPAASIFTQANATQANTSASGQGGSLFDRITQRDTQSTTQPASVFAQNNATQASTTTSGEIGDAQSPTKNIIDNIKVPPTSQSSDPPSQSAFSPVKIPDFGNQLSSSPSTAQGSNSSNGKAPVGRREYGTPPAAPKDFTDEEMRQLTTAWRLKALDKYVMHKTLRDIASANNATVADLYLVLGCFEKRKQAIIAANGGPVPSLAGSKRKAADEQPIDEVQEKKSRPKGSANFAPPAPTNSAAATSTYSAPPTLTNGTGPSQPSSTYESPAQQFERINAKRKADKELTREPDNGKKARSTHEVSYPSLSSTSPGSETSSMFKNILDSKKQETKVKGLNGANAPPNAPPQQAMWWSERQKLNASNQTSSEASTPVASNKAAAEALKAAASTQTFSETPKPPAFLMPATSSQTAAAAPKAPALEMPKFAPGNFAEALRKKSAEDAKKKRKAEEFDSDEDDEEEWERMDAERERAKKQKLEGEQKGERSMLIDGKFVFTSDNKEAVAAATPTKPSNNAKADADATLAKANDSEKAAADAIIKKSTNSYDSVLNQPKSSLPNGTNIFGTNIFGHLSGSESGAEGSMIGDADTDEGEDEGHDEYDDEEGEDEEEHDQTEGPTSSTNPFDSRLLRSASPSKPSEKPNSGELFDRISRDDNGNVIREISKSDGKPASQPSSVFNQAASTGPSTNPFIAVNASTASKDKPKAPFGTLHLPADFKVSLAAKDAENARGDHTWKADSPIKFGGSGSPPSVNVTSPSPTKPPFTGLFGAPKTNTATETPTKPTSPLFSMTPTKTPSVGLGFGFTPSNPATKALAPPSNNASGASSRATSPGATTGESANESTADAEDDNAPRDEQIDLTAGGQGEEDEDLVFVVKGRAMVFNLSSKVWDTKGLGFLRVLKNRDTGKTRMVMRTDPSGNIILNASLSSHFKYTSSQKQQVKIPFANAEGKIEGWTLKVGKDGDAKALSKILEENKSN</sequence>
<dbReference type="Pfam" id="PF00638">
    <property type="entry name" value="Ran_BP1"/>
    <property type="match status" value="1"/>
</dbReference>
<feature type="compositionally biased region" description="Low complexity" evidence="1">
    <location>
        <begin position="999"/>
        <end position="1013"/>
    </location>
</feature>
<feature type="region of interest" description="Disordered" evidence="1">
    <location>
        <begin position="1128"/>
        <end position="1329"/>
    </location>
</feature>
<feature type="compositionally biased region" description="Low complexity" evidence="1">
    <location>
        <begin position="1029"/>
        <end position="1044"/>
    </location>
</feature>
<feature type="compositionally biased region" description="Low complexity" evidence="1">
    <location>
        <begin position="703"/>
        <end position="719"/>
    </location>
</feature>
<dbReference type="CDD" id="cd13170">
    <property type="entry name" value="RanBD_NUP50"/>
    <property type="match status" value="1"/>
</dbReference>
<feature type="compositionally biased region" description="Polar residues" evidence="1">
    <location>
        <begin position="582"/>
        <end position="594"/>
    </location>
</feature>
<feature type="compositionally biased region" description="Basic and acidic residues" evidence="1">
    <location>
        <begin position="949"/>
        <end position="958"/>
    </location>
</feature>
<feature type="compositionally biased region" description="Low complexity" evidence="1">
    <location>
        <begin position="671"/>
        <end position="683"/>
    </location>
</feature>
<feature type="region of interest" description="Disordered" evidence="1">
    <location>
        <begin position="821"/>
        <end position="1109"/>
    </location>
</feature>
<dbReference type="InterPro" id="IPR000156">
    <property type="entry name" value="Ran_bind_dom"/>
</dbReference>
<dbReference type="Gene3D" id="2.30.29.30">
    <property type="entry name" value="Pleckstrin-homology domain (PH domain)/Phosphotyrosine-binding domain (PTB)"/>
    <property type="match status" value="1"/>
</dbReference>
<feature type="compositionally biased region" description="Low complexity" evidence="1">
    <location>
        <begin position="964"/>
        <end position="975"/>
    </location>
</feature>
<feature type="compositionally biased region" description="Polar residues" evidence="1">
    <location>
        <begin position="878"/>
        <end position="896"/>
    </location>
</feature>
<dbReference type="SMART" id="SM00160">
    <property type="entry name" value="RanBD"/>
    <property type="match status" value="1"/>
</dbReference>
<gene>
    <name evidence="3" type="ORF">OEA41_006960</name>
</gene>
<dbReference type="Proteomes" id="UP001276659">
    <property type="component" value="Unassembled WGS sequence"/>
</dbReference>
<feature type="compositionally biased region" description="Low complexity" evidence="1">
    <location>
        <begin position="355"/>
        <end position="379"/>
    </location>
</feature>
<feature type="compositionally biased region" description="Acidic residues" evidence="1">
    <location>
        <begin position="1076"/>
        <end position="1087"/>
    </location>
</feature>
<feature type="compositionally biased region" description="Basic and acidic residues" evidence="1">
    <location>
        <begin position="1058"/>
        <end position="1075"/>
    </location>
</feature>
<evidence type="ECO:0000259" key="2">
    <source>
        <dbReference type="PROSITE" id="PS50196"/>
    </source>
</evidence>
<dbReference type="SUPFAM" id="SSF50729">
    <property type="entry name" value="PH domain-like"/>
    <property type="match status" value="1"/>
</dbReference>
<feature type="compositionally biased region" description="Polar residues" evidence="1">
    <location>
        <begin position="1409"/>
        <end position="1418"/>
    </location>
</feature>
<feature type="compositionally biased region" description="Low complexity" evidence="1">
    <location>
        <begin position="1435"/>
        <end position="1452"/>
    </location>
</feature>
<feature type="compositionally biased region" description="Basic and acidic residues" evidence="1">
    <location>
        <begin position="182"/>
        <end position="192"/>
    </location>
</feature>
<proteinExistence type="predicted"/>
<feature type="compositionally biased region" description="Basic and acidic residues" evidence="1">
    <location>
        <begin position="901"/>
        <end position="925"/>
    </location>
</feature>
<feature type="compositionally biased region" description="Low complexity" evidence="1">
    <location>
        <begin position="1137"/>
        <end position="1150"/>
    </location>
</feature>
<feature type="compositionally biased region" description="Basic residues" evidence="1">
    <location>
        <begin position="40"/>
        <end position="51"/>
    </location>
</feature>
<feature type="compositionally biased region" description="Low complexity" evidence="1">
    <location>
        <begin position="595"/>
        <end position="608"/>
    </location>
</feature>
<dbReference type="InterPro" id="IPR053074">
    <property type="entry name" value="NPC_Nucleoporin"/>
</dbReference>
<protein>
    <recommendedName>
        <fullName evidence="2">RanBD1 domain-containing protein</fullName>
    </recommendedName>
</protein>
<organism evidence="3 4">
    <name type="scientific">Lepraria neglecta</name>
    <dbReference type="NCBI Taxonomy" id="209136"/>
    <lineage>
        <taxon>Eukaryota</taxon>
        <taxon>Fungi</taxon>
        <taxon>Dikarya</taxon>
        <taxon>Ascomycota</taxon>
        <taxon>Pezizomycotina</taxon>
        <taxon>Lecanoromycetes</taxon>
        <taxon>OSLEUM clade</taxon>
        <taxon>Lecanoromycetidae</taxon>
        <taxon>Lecanorales</taxon>
        <taxon>Lecanorineae</taxon>
        <taxon>Stereocaulaceae</taxon>
        <taxon>Lepraria</taxon>
    </lineage>
</organism>
<feature type="compositionally biased region" description="Polar residues" evidence="1">
    <location>
        <begin position="328"/>
        <end position="354"/>
    </location>
</feature>
<evidence type="ECO:0000313" key="4">
    <source>
        <dbReference type="Proteomes" id="UP001276659"/>
    </source>
</evidence>
<dbReference type="PANTHER" id="PTHR38697">
    <property type="entry name" value="NUCLEAR PORE COMPLEX PROTEIN SIMILAR TO S. CEREVISIAE NUP2 (EUROFUNG)"/>
    <property type="match status" value="1"/>
</dbReference>
<keyword evidence="4" id="KW-1185">Reference proteome</keyword>
<comment type="caution">
    <text evidence="3">The sequence shown here is derived from an EMBL/GenBank/DDBJ whole genome shotgun (WGS) entry which is preliminary data.</text>
</comment>
<feature type="compositionally biased region" description="Low complexity" evidence="1">
    <location>
        <begin position="1392"/>
        <end position="1408"/>
    </location>
</feature>
<dbReference type="EMBL" id="JASNWA010000007">
    <property type="protein sequence ID" value="KAK3173628.1"/>
    <property type="molecule type" value="Genomic_DNA"/>
</dbReference>
<reference evidence="3" key="1">
    <citation type="submission" date="2022-11" db="EMBL/GenBank/DDBJ databases">
        <title>Chromosomal genome sequence assembly and mating type (MAT) locus characterization of the leprose asexual lichenized fungus Lepraria neglecta (Nyl.) Erichsen.</title>
        <authorList>
            <person name="Allen J.L."/>
            <person name="Pfeffer B."/>
        </authorList>
    </citation>
    <scope>NUCLEOTIDE SEQUENCE</scope>
    <source>
        <strain evidence="3">Allen 5258</strain>
    </source>
</reference>
<feature type="compositionally biased region" description="Low complexity" evidence="1">
    <location>
        <begin position="273"/>
        <end position="327"/>
    </location>
</feature>
<feature type="compositionally biased region" description="Basic and acidic residues" evidence="1">
    <location>
        <begin position="1269"/>
        <end position="1290"/>
    </location>
</feature>
<feature type="compositionally biased region" description="Polar residues" evidence="1">
    <location>
        <begin position="984"/>
        <end position="998"/>
    </location>
</feature>
<evidence type="ECO:0000256" key="1">
    <source>
        <dbReference type="SAM" id="MobiDB-lite"/>
    </source>
</evidence>
<feature type="compositionally biased region" description="Low complexity" evidence="1">
    <location>
        <begin position="1370"/>
        <end position="1380"/>
    </location>
</feature>
<feature type="compositionally biased region" description="Low complexity" evidence="1">
    <location>
        <begin position="633"/>
        <end position="645"/>
    </location>
</feature>
<feature type="compositionally biased region" description="Polar residues" evidence="1">
    <location>
        <begin position="380"/>
        <end position="395"/>
    </location>
</feature>
<feature type="compositionally biased region" description="Polar residues" evidence="1">
    <location>
        <begin position="461"/>
        <end position="489"/>
    </location>
</feature>
<evidence type="ECO:0000313" key="3">
    <source>
        <dbReference type="EMBL" id="KAK3173628.1"/>
    </source>
</evidence>
<feature type="compositionally biased region" description="Low complexity" evidence="1">
    <location>
        <begin position="112"/>
        <end position="137"/>
    </location>
</feature>
<feature type="compositionally biased region" description="Low complexity" evidence="1">
    <location>
        <begin position="203"/>
        <end position="246"/>
    </location>
</feature>
<feature type="compositionally biased region" description="Polar residues" evidence="1">
    <location>
        <begin position="658"/>
        <end position="667"/>
    </location>
</feature>
<feature type="compositionally biased region" description="Polar residues" evidence="1">
    <location>
        <begin position="62"/>
        <end position="109"/>
    </location>
</feature>
<feature type="compositionally biased region" description="Polar residues" evidence="1">
    <location>
        <begin position="515"/>
        <end position="548"/>
    </location>
</feature>
<name>A0AAD9Z9Q3_9LECA</name>